<feature type="compositionally biased region" description="Low complexity" evidence="2">
    <location>
        <begin position="199"/>
        <end position="213"/>
    </location>
</feature>
<evidence type="ECO:0000313" key="3">
    <source>
        <dbReference type="EMBL" id="KAF1965401.1"/>
    </source>
</evidence>
<dbReference type="OrthoDB" id="3792684at2759"/>
<dbReference type="AlphaFoldDB" id="A0A6A5UKE5"/>
<feature type="compositionally biased region" description="Acidic residues" evidence="2">
    <location>
        <begin position="630"/>
        <end position="642"/>
    </location>
</feature>
<dbReference type="Proteomes" id="UP000800036">
    <property type="component" value="Unassembled WGS sequence"/>
</dbReference>
<gene>
    <name evidence="3" type="ORF">BU23DRAFT_604241</name>
</gene>
<evidence type="ECO:0000313" key="4">
    <source>
        <dbReference type="Proteomes" id="UP000800036"/>
    </source>
</evidence>
<feature type="region of interest" description="Disordered" evidence="2">
    <location>
        <begin position="595"/>
        <end position="675"/>
    </location>
</feature>
<feature type="region of interest" description="Disordered" evidence="2">
    <location>
        <begin position="98"/>
        <end position="138"/>
    </location>
</feature>
<sequence>MAPLPKPDTTAAQDVKKGYTEAEIEVAEALILLSQSAPAMADKKLSRKRVRCFAIGCGHGFVSNLLGYKVTRQEFESPGSLRERCFTKSGILRPPITTKLLFESPPPPRVSSTDTALSEEEKTKSAPKPQVKKQKTFEDDRDEALESVLLCQQPLGPLFLSVSKVDSRLLNFEGYATQATEIRKRAATDPFAQTKFARSSTNTNTNTKANTSSLQRKSHKMDAFWQDLGEHDGFMQLDAPQPAFQSSEGIFDQADMNKALYTAIERLHQDVVRTTSSNQVLYEHVGALRGRVKKLEEENEELKDLLKDDSSSKTIIGKQQRQAPKLDLAISNLALNKSEPTEVFNLPPTPVLTGTTAAFPSSPATGTSATFPLNAIPSSTGALNAASAPNPSTALVIPTTPTTAGSRNALFKKDKHDLTGKLPPANTKLPLVPLTDVELIVFFYNSSSRPIIAVRLYARGGPKVIAKVINEHRIVNPDGYKRNTCSVHCNKGVKSFISMHGEGWKKKVCEYFKTANDAQATDTIRHKTEELRDTCDFPVLGLFRDLIKMPGDDQAGIFTECVRWCKDNKVDAMVSDVHLIAEALNNGIDPHELGLPLAPIDSDEEDGTVAESSKKGKGKLPVYTGAAEGSDTESDGAEDSDVESAPSTVKRKTPKSKLAQKSAVKMESPLSAKKS</sequence>
<evidence type="ECO:0000256" key="2">
    <source>
        <dbReference type="SAM" id="MobiDB-lite"/>
    </source>
</evidence>
<keyword evidence="4" id="KW-1185">Reference proteome</keyword>
<feature type="region of interest" description="Disordered" evidence="2">
    <location>
        <begin position="197"/>
        <end position="216"/>
    </location>
</feature>
<accession>A0A6A5UKE5</accession>
<reference evidence="3" key="1">
    <citation type="journal article" date="2020" name="Stud. Mycol.">
        <title>101 Dothideomycetes genomes: a test case for predicting lifestyles and emergence of pathogens.</title>
        <authorList>
            <person name="Haridas S."/>
            <person name="Albert R."/>
            <person name="Binder M."/>
            <person name="Bloem J."/>
            <person name="Labutti K."/>
            <person name="Salamov A."/>
            <person name="Andreopoulos B."/>
            <person name="Baker S."/>
            <person name="Barry K."/>
            <person name="Bills G."/>
            <person name="Bluhm B."/>
            <person name="Cannon C."/>
            <person name="Castanera R."/>
            <person name="Culley D."/>
            <person name="Daum C."/>
            <person name="Ezra D."/>
            <person name="Gonzalez J."/>
            <person name="Henrissat B."/>
            <person name="Kuo A."/>
            <person name="Liang C."/>
            <person name="Lipzen A."/>
            <person name="Lutzoni F."/>
            <person name="Magnuson J."/>
            <person name="Mondo S."/>
            <person name="Nolan M."/>
            <person name="Ohm R."/>
            <person name="Pangilinan J."/>
            <person name="Park H.-J."/>
            <person name="Ramirez L."/>
            <person name="Alfaro M."/>
            <person name="Sun H."/>
            <person name="Tritt A."/>
            <person name="Yoshinaga Y."/>
            <person name="Zwiers L.-H."/>
            <person name="Turgeon B."/>
            <person name="Goodwin S."/>
            <person name="Spatafora J."/>
            <person name="Crous P."/>
            <person name="Grigoriev I."/>
        </authorList>
    </citation>
    <scope>NUCLEOTIDE SEQUENCE</scope>
    <source>
        <strain evidence="3">CBS 107.79</strain>
    </source>
</reference>
<evidence type="ECO:0000256" key="1">
    <source>
        <dbReference type="SAM" id="Coils"/>
    </source>
</evidence>
<organism evidence="3 4">
    <name type="scientific">Bimuria novae-zelandiae CBS 107.79</name>
    <dbReference type="NCBI Taxonomy" id="1447943"/>
    <lineage>
        <taxon>Eukaryota</taxon>
        <taxon>Fungi</taxon>
        <taxon>Dikarya</taxon>
        <taxon>Ascomycota</taxon>
        <taxon>Pezizomycotina</taxon>
        <taxon>Dothideomycetes</taxon>
        <taxon>Pleosporomycetidae</taxon>
        <taxon>Pleosporales</taxon>
        <taxon>Massarineae</taxon>
        <taxon>Didymosphaeriaceae</taxon>
        <taxon>Bimuria</taxon>
    </lineage>
</organism>
<protein>
    <submittedName>
        <fullName evidence="3">Uncharacterized protein</fullName>
    </submittedName>
</protein>
<dbReference type="EMBL" id="ML976763">
    <property type="protein sequence ID" value="KAF1965401.1"/>
    <property type="molecule type" value="Genomic_DNA"/>
</dbReference>
<feature type="coiled-coil region" evidence="1">
    <location>
        <begin position="285"/>
        <end position="312"/>
    </location>
</feature>
<name>A0A6A5UKE5_9PLEO</name>
<keyword evidence="1" id="KW-0175">Coiled coil</keyword>
<proteinExistence type="predicted"/>